<keyword evidence="2" id="KW-0479">Metal-binding</keyword>
<feature type="region of interest" description="Disordered" evidence="10">
    <location>
        <begin position="1"/>
        <end position="74"/>
    </location>
</feature>
<dbReference type="InterPro" id="IPR036236">
    <property type="entry name" value="Znf_C2H2_sf"/>
</dbReference>
<dbReference type="EMBL" id="AMQN01006557">
    <property type="status" value="NOT_ANNOTATED_CDS"/>
    <property type="molecule type" value="Genomic_DNA"/>
</dbReference>
<dbReference type="EMBL" id="KB298648">
    <property type="protein sequence ID" value="ELU08995.1"/>
    <property type="molecule type" value="Genomic_DNA"/>
</dbReference>
<feature type="compositionally biased region" description="Polar residues" evidence="10">
    <location>
        <begin position="236"/>
        <end position="254"/>
    </location>
</feature>
<evidence type="ECO:0000259" key="11">
    <source>
        <dbReference type="PROSITE" id="PS50157"/>
    </source>
</evidence>
<reference evidence="14" key="1">
    <citation type="submission" date="2012-12" db="EMBL/GenBank/DDBJ databases">
        <authorList>
            <person name="Hellsten U."/>
            <person name="Grimwood J."/>
            <person name="Chapman J.A."/>
            <person name="Shapiro H."/>
            <person name="Aerts A."/>
            <person name="Otillar R.P."/>
            <person name="Terry A.Y."/>
            <person name="Boore J.L."/>
            <person name="Simakov O."/>
            <person name="Marletaz F."/>
            <person name="Cho S.-J."/>
            <person name="Edsinger-Gonzales E."/>
            <person name="Havlak P."/>
            <person name="Kuo D.-H."/>
            <person name="Larsson T."/>
            <person name="Lv J."/>
            <person name="Arendt D."/>
            <person name="Savage R."/>
            <person name="Osoegawa K."/>
            <person name="de Jong P."/>
            <person name="Lindberg D.R."/>
            <person name="Seaver E.C."/>
            <person name="Weisblat D.A."/>
            <person name="Putnam N.H."/>
            <person name="Grigoriev I.V."/>
            <person name="Rokhsar D.S."/>
        </authorList>
    </citation>
    <scope>NUCLEOTIDE SEQUENCE</scope>
    <source>
        <strain evidence="14">I ESC-2004</strain>
    </source>
</reference>
<dbReference type="FunFam" id="3.30.160.60:FF:002571">
    <property type="entry name" value="Protein odd-skipped-related 2"/>
    <property type="match status" value="1"/>
</dbReference>
<feature type="compositionally biased region" description="Low complexity" evidence="10">
    <location>
        <begin position="277"/>
        <end position="294"/>
    </location>
</feature>
<dbReference type="FunFam" id="3.30.160.60:FF:000311">
    <property type="entry name" value="protein odd-skipped-related 2 isoform X1"/>
    <property type="match status" value="1"/>
</dbReference>
<dbReference type="SMART" id="SM00355">
    <property type="entry name" value="ZnF_C2H2"/>
    <property type="match status" value="3"/>
</dbReference>
<reference evidence="12 14" key="2">
    <citation type="journal article" date="2013" name="Nature">
        <title>Insights into bilaterian evolution from three spiralian genomes.</title>
        <authorList>
            <person name="Simakov O."/>
            <person name="Marletaz F."/>
            <person name="Cho S.J."/>
            <person name="Edsinger-Gonzales E."/>
            <person name="Havlak P."/>
            <person name="Hellsten U."/>
            <person name="Kuo D.H."/>
            <person name="Larsson T."/>
            <person name="Lv J."/>
            <person name="Arendt D."/>
            <person name="Savage R."/>
            <person name="Osoegawa K."/>
            <person name="de Jong P."/>
            <person name="Grimwood J."/>
            <person name="Chapman J.A."/>
            <person name="Shapiro H."/>
            <person name="Aerts A."/>
            <person name="Otillar R.P."/>
            <person name="Terry A.Y."/>
            <person name="Boore J.L."/>
            <person name="Grigoriev I.V."/>
            <person name="Lindberg D.R."/>
            <person name="Seaver E.C."/>
            <person name="Weisblat D.A."/>
            <person name="Putnam N.H."/>
            <person name="Rokhsar D.S."/>
        </authorList>
    </citation>
    <scope>NUCLEOTIDE SEQUENCE</scope>
    <source>
        <strain evidence="12 14">I ESC-2004</strain>
    </source>
</reference>
<dbReference type="AlphaFoldDB" id="R7US22"/>
<reference evidence="13" key="3">
    <citation type="submission" date="2015-06" db="UniProtKB">
        <authorList>
            <consortium name="EnsemblMetazoa"/>
        </authorList>
    </citation>
    <scope>IDENTIFICATION</scope>
</reference>
<evidence type="ECO:0000313" key="12">
    <source>
        <dbReference type="EMBL" id="ELU08995.1"/>
    </source>
</evidence>
<keyword evidence="8" id="KW-0539">Nucleus</keyword>
<evidence type="ECO:0000256" key="8">
    <source>
        <dbReference type="ARBA" id="ARBA00023242"/>
    </source>
</evidence>
<feature type="compositionally biased region" description="Basic and acidic residues" evidence="10">
    <location>
        <begin position="30"/>
        <end position="47"/>
    </location>
</feature>
<comment type="subcellular location">
    <subcellularLocation>
        <location evidence="1">Nucleus</location>
    </subcellularLocation>
</comment>
<evidence type="ECO:0000256" key="3">
    <source>
        <dbReference type="ARBA" id="ARBA00022737"/>
    </source>
</evidence>
<dbReference type="GO" id="GO:0000977">
    <property type="term" value="F:RNA polymerase II transcription regulatory region sequence-specific DNA binding"/>
    <property type="evidence" value="ECO:0007669"/>
    <property type="project" value="TreeGrafter"/>
</dbReference>
<evidence type="ECO:0000256" key="4">
    <source>
        <dbReference type="ARBA" id="ARBA00022771"/>
    </source>
</evidence>
<feature type="compositionally biased region" description="Acidic residues" evidence="10">
    <location>
        <begin position="297"/>
        <end position="313"/>
    </location>
</feature>
<evidence type="ECO:0000256" key="2">
    <source>
        <dbReference type="ARBA" id="ARBA00022723"/>
    </source>
</evidence>
<dbReference type="PROSITE" id="PS50157">
    <property type="entry name" value="ZINC_FINGER_C2H2_2"/>
    <property type="match status" value="3"/>
</dbReference>
<name>R7US22_CAPTE</name>
<dbReference type="Pfam" id="PF00096">
    <property type="entry name" value="zf-C2H2"/>
    <property type="match status" value="3"/>
</dbReference>
<evidence type="ECO:0000256" key="6">
    <source>
        <dbReference type="ARBA" id="ARBA00023015"/>
    </source>
</evidence>
<sequence length="313" mass="34696">MQLHMDAGSISLASNAVSMETPPPPVYKKPKFDFTRLAESATRKDAPEPPAEASTRHPGSAVPRPEAVRPTTETSLQQQLLHRWQQQIAFVSAQQRAYRYPLLGASWLQFPVPAPATEAPLAADEAGVLASFPARIAACRKPGRRSKPRKQYICRFCGRHFTKSYNLLIHERTHTDERPYPCDVCGKRFRRQDHLRDHRFTHSKQKPFECSDCGKGFCQSRTLAAHRANHHHHHTQGGSSSPVRLIAPQTSTTPPEVPYASPQPCFAPRPHFVSPESGFSSASSDHDSGSSGSSEMADIESSDAEEDVDIETL</sequence>
<dbReference type="EnsemblMetazoa" id="CapteT163985">
    <property type="protein sequence ID" value="CapteP163985"/>
    <property type="gene ID" value="CapteG163985"/>
</dbReference>
<evidence type="ECO:0000256" key="5">
    <source>
        <dbReference type="ARBA" id="ARBA00022833"/>
    </source>
</evidence>
<feature type="domain" description="C2H2-type" evidence="11">
    <location>
        <begin position="208"/>
        <end position="235"/>
    </location>
</feature>
<dbReference type="SUPFAM" id="SSF57667">
    <property type="entry name" value="beta-beta-alpha zinc fingers"/>
    <property type="match status" value="2"/>
</dbReference>
<dbReference type="Gene3D" id="3.30.160.60">
    <property type="entry name" value="Classic Zinc Finger"/>
    <property type="match status" value="3"/>
</dbReference>
<keyword evidence="3" id="KW-0677">Repeat</keyword>
<feature type="region of interest" description="Disordered" evidence="10">
    <location>
        <begin position="228"/>
        <end position="313"/>
    </location>
</feature>
<accession>R7US22</accession>
<evidence type="ECO:0000256" key="10">
    <source>
        <dbReference type="SAM" id="MobiDB-lite"/>
    </source>
</evidence>
<dbReference type="PROSITE" id="PS00028">
    <property type="entry name" value="ZINC_FINGER_C2H2_1"/>
    <property type="match status" value="3"/>
</dbReference>
<dbReference type="InterPro" id="IPR050717">
    <property type="entry name" value="C2H2-ZF_Transcription_Reg"/>
</dbReference>
<evidence type="ECO:0000256" key="1">
    <source>
        <dbReference type="ARBA" id="ARBA00004123"/>
    </source>
</evidence>
<evidence type="ECO:0000256" key="7">
    <source>
        <dbReference type="ARBA" id="ARBA00023163"/>
    </source>
</evidence>
<dbReference type="GO" id="GO:0005634">
    <property type="term" value="C:nucleus"/>
    <property type="evidence" value="ECO:0007669"/>
    <property type="project" value="UniProtKB-SubCell"/>
</dbReference>
<organism evidence="12">
    <name type="scientific">Capitella teleta</name>
    <name type="common">Polychaete worm</name>
    <dbReference type="NCBI Taxonomy" id="283909"/>
    <lineage>
        <taxon>Eukaryota</taxon>
        <taxon>Metazoa</taxon>
        <taxon>Spiralia</taxon>
        <taxon>Lophotrochozoa</taxon>
        <taxon>Annelida</taxon>
        <taxon>Polychaeta</taxon>
        <taxon>Sedentaria</taxon>
        <taxon>Scolecida</taxon>
        <taxon>Capitellidae</taxon>
        <taxon>Capitella</taxon>
    </lineage>
</organism>
<feature type="domain" description="C2H2-type" evidence="11">
    <location>
        <begin position="152"/>
        <end position="179"/>
    </location>
</feature>
<keyword evidence="5" id="KW-0862">Zinc</keyword>
<dbReference type="PANTHER" id="PTHR14196:SF0">
    <property type="entry name" value="PROTEIN BOWEL"/>
    <property type="match status" value="1"/>
</dbReference>
<evidence type="ECO:0000313" key="13">
    <source>
        <dbReference type="EnsemblMetazoa" id="CapteP163985"/>
    </source>
</evidence>
<keyword evidence="7" id="KW-0804">Transcription</keyword>
<dbReference type="FunFam" id="3.30.160.60:FF:000100">
    <property type="entry name" value="Zinc finger 45-like"/>
    <property type="match status" value="1"/>
</dbReference>
<evidence type="ECO:0000313" key="14">
    <source>
        <dbReference type="Proteomes" id="UP000014760"/>
    </source>
</evidence>
<protein>
    <recommendedName>
        <fullName evidence="11">C2H2-type domain-containing protein</fullName>
    </recommendedName>
</protein>
<dbReference type="InterPro" id="IPR013087">
    <property type="entry name" value="Znf_C2H2_type"/>
</dbReference>
<keyword evidence="14" id="KW-1185">Reference proteome</keyword>
<keyword evidence="4 9" id="KW-0863">Zinc-finger</keyword>
<evidence type="ECO:0000256" key="9">
    <source>
        <dbReference type="PROSITE-ProRule" id="PRU00042"/>
    </source>
</evidence>
<dbReference type="OMA" id="FMEVNTL"/>
<dbReference type="HOGENOM" id="CLU_002678_42_4_1"/>
<feature type="domain" description="C2H2-type" evidence="11">
    <location>
        <begin position="180"/>
        <end position="207"/>
    </location>
</feature>
<dbReference type="OrthoDB" id="9451254at2759"/>
<keyword evidence="6" id="KW-0805">Transcription regulation</keyword>
<dbReference type="GO" id="GO:0008270">
    <property type="term" value="F:zinc ion binding"/>
    <property type="evidence" value="ECO:0007669"/>
    <property type="project" value="UniProtKB-KW"/>
</dbReference>
<dbReference type="Proteomes" id="UP000014760">
    <property type="component" value="Unassembled WGS sequence"/>
</dbReference>
<dbReference type="GO" id="GO:0000981">
    <property type="term" value="F:DNA-binding transcription factor activity, RNA polymerase II-specific"/>
    <property type="evidence" value="ECO:0007669"/>
    <property type="project" value="TreeGrafter"/>
</dbReference>
<proteinExistence type="predicted"/>
<gene>
    <name evidence="12" type="ORF">CAPTEDRAFT_163985</name>
</gene>
<dbReference type="PANTHER" id="PTHR14196">
    <property type="entry name" value="ODD-SKIPPED - RELATED"/>
    <property type="match status" value="1"/>
</dbReference>
<dbReference type="STRING" id="283909.R7US22"/>